<dbReference type="AlphaFoldDB" id="A0A178MD81"/>
<dbReference type="GO" id="GO:0043137">
    <property type="term" value="P:DNA replication, removal of RNA primer"/>
    <property type="evidence" value="ECO:0007669"/>
    <property type="project" value="TreeGrafter"/>
</dbReference>
<keyword evidence="10 14" id="KW-0479">Metal-binding</keyword>
<evidence type="ECO:0000256" key="1">
    <source>
        <dbReference type="ARBA" id="ARBA00000077"/>
    </source>
</evidence>
<comment type="cofactor">
    <cofactor evidence="14 15">
        <name>Mn(2+)</name>
        <dbReference type="ChEBI" id="CHEBI:29035"/>
    </cofactor>
    <cofactor evidence="14 15">
        <name>Mg(2+)</name>
        <dbReference type="ChEBI" id="CHEBI:18420"/>
    </cofactor>
    <text evidence="14 15">Manganese or magnesium. Binds 1 divalent metal ion per monomer in the absence of substrate. May bind a second metal ion after substrate binding.</text>
</comment>
<dbReference type="STRING" id="1707952.A6A03_13815"/>
<name>A0A178MD81_9CHLR</name>
<dbReference type="Proteomes" id="UP000078287">
    <property type="component" value="Unassembled WGS sequence"/>
</dbReference>
<evidence type="ECO:0000313" key="19">
    <source>
        <dbReference type="Proteomes" id="UP000078287"/>
    </source>
</evidence>
<dbReference type="GO" id="GO:0004523">
    <property type="term" value="F:RNA-DNA hybrid ribonuclease activity"/>
    <property type="evidence" value="ECO:0007669"/>
    <property type="project" value="UniProtKB-UniRule"/>
</dbReference>
<dbReference type="Gene3D" id="3.30.420.10">
    <property type="entry name" value="Ribonuclease H-like superfamily/Ribonuclease H"/>
    <property type="match status" value="1"/>
</dbReference>
<dbReference type="InterPro" id="IPR001352">
    <property type="entry name" value="RNase_HII/HIII"/>
</dbReference>
<dbReference type="PANTHER" id="PTHR10954:SF18">
    <property type="entry name" value="RIBONUCLEASE HII"/>
    <property type="match status" value="1"/>
</dbReference>
<dbReference type="GO" id="GO:0005737">
    <property type="term" value="C:cytoplasm"/>
    <property type="evidence" value="ECO:0007669"/>
    <property type="project" value="UniProtKB-SubCell"/>
</dbReference>
<evidence type="ECO:0000256" key="4">
    <source>
        <dbReference type="ARBA" id="ARBA00004496"/>
    </source>
</evidence>
<feature type="binding site" evidence="14 15">
    <location>
        <position position="24"/>
    </location>
    <ligand>
        <name>a divalent metal cation</name>
        <dbReference type="ChEBI" id="CHEBI:60240"/>
    </ligand>
</feature>
<keyword evidence="9 14" id="KW-0540">Nuclease</keyword>
<gene>
    <name evidence="14" type="primary">rnhB</name>
    <name evidence="18" type="ORF">A6A03_13815</name>
</gene>
<dbReference type="InterPro" id="IPR024567">
    <property type="entry name" value="RNase_HII/HIII_dom"/>
</dbReference>
<protein>
    <recommendedName>
        <fullName evidence="7 14">Ribonuclease HII</fullName>
        <shortName evidence="14">RNase HII</shortName>
        <ecNumber evidence="6 14">3.1.26.4</ecNumber>
    </recommendedName>
</protein>
<evidence type="ECO:0000256" key="8">
    <source>
        <dbReference type="ARBA" id="ARBA00022490"/>
    </source>
</evidence>
<evidence type="ECO:0000256" key="5">
    <source>
        <dbReference type="ARBA" id="ARBA00007383"/>
    </source>
</evidence>
<dbReference type="InterPro" id="IPR036397">
    <property type="entry name" value="RNaseH_sf"/>
</dbReference>
<dbReference type="EC" id="3.1.26.4" evidence="6 14"/>
<keyword evidence="19" id="KW-1185">Reference proteome</keyword>
<evidence type="ECO:0000256" key="3">
    <source>
        <dbReference type="ARBA" id="ARBA00004065"/>
    </source>
</evidence>
<evidence type="ECO:0000256" key="11">
    <source>
        <dbReference type="ARBA" id="ARBA00022759"/>
    </source>
</evidence>
<comment type="cofactor">
    <cofactor evidence="2">
        <name>Mg(2+)</name>
        <dbReference type="ChEBI" id="CHEBI:18420"/>
    </cofactor>
</comment>
<comment type="function">
    <text evidence="3 14 16">Endonuclease that specifically degrades the RNA of RNA-DNA hybrids.</text>
</comment>
<keyword evidence="13 14" id="KW-0464">Manganese</keyword>
<dbReference type="GO" id="GO:0030145">
    <property type="term" value="F:manganese ion binding"/>
    <property type="evidence" value="ECO:0007669"/>
    <property type="project" value="UniProtKB-UniRule"/>
</dbReference>
<dbReference type="OrthoDB" id="9803420at2"/>
<keyword evidence="11 14" id="KW-0255">Endonuclease</keyword>
<dbReference type="PANTHER" id="PTHR10954">
    <property type="entry name" value="RIBONUCLEASE H2 SUBUNIT A"/>
    <property type="match status" value="1"/>
</dbReference>
<dbReference type="SUPFAM" id="SSF53098">
    <property type="entry name" value="Ribonuclease H-like"/>
    <property type="match status" value="1"/>
</dbReference>
<dbReference type="HAMAP" id="MF_00052_B">
    <property type="entry name" value="RNase_HII_B"/>
    <property type="match status" value="1"/>
</dbReference>
<evidence type="ECO:0000259" key="17">
    <source>
        <dbReference type="PROSITE" id="PS51975"/>
    </source>
</evidence>
<comment type="subcellular location">
    <subcellularLocation>
        <location evidence="4 14">Cytoplasm</location>
    </subcellularLocation>
</comment>
<dbReference type="GO" id="GO:0032299">
    <property type="term" value="C:ribonuclease H2 complex"/>
    <property type="evidence" value="ECO:0007669"/>
    <property type="project" value="TreeGrafter"/>
</dbReference>
<evidence type="ECO:0000256" key="10">
    <source>
        <dbReference type="ARBA" id="ARBA00022723"/>
    </source>
</evidence>
<keyword evidence="12 14" id="KW-0378">Hydrolase</keyword>
<comment type="catalytic activity">
    <reaction evidence="1 14 15 16">
        <text>Endonucleolytic cleavage to 5'-phosphomonoester.</text>
        <dbReference type="EC" id="3.1.26.4"/>
    </reaction>
</comment>
<organism evidence="18 19">
    <name type="scientific">Chloroflexus islandicus</name>
    <dbReference type="NCBI Taxonomy" id="1707952"/>
    <lineage>
        <taxon>Bacteria</taxon>
        <taxon>Bacillati</taxon>
        <taxon>Chloroflexota</taxon>
        <taxon>Chloroflexia</taxon>
        <taxon>Chloroflexales</taxon>
        <taxon>Chloroflexineae</taxon>
        <taxon>Chloroflexaceae</taxon>
        <taxon>Chloroflexus</taxon>
    </lineage>
</organism>
<evidence type="ECO:0000256" key="9">
    <source>
        <dbReference type="ARBA" id="ARBA00022722"/>
    </source>
</evidence>
<dbReference type="Pfam" id="PF01351">
    <property type="entry name" value="RNase_HII"/>
    <property type="match status" value="1"/>
</dbReference>
<dbReference type="GO" id="GO:0006298">
    <property type="term" value="P:mismatch repair"/>
    <property type="evidence" value="ECO:0007669"/>
    <property type="project" value="TreeGrafter"/>
</dbReference>
<dbReference type="NCBIfam" id="NF000595">
    <property type="entry name" value="PRK00015.1-3"/>
    <property type="match status" value="1"/>
</dbReference>
<keyword evidence="8 14" id="KW-0963">Cytoplasm</keyword>
<sequence>MSPDLSVEQTLRARGYPALAGIDEAGRGCWAGPVVAAAVVLAPIVYEQPHLLAAVNDSKQLSAVARERAFATVQTYAQGIGVGIVPAFLIDAYGILPATRLAMTQALLALPCPVDALLIDAEHLPGIRLPQESLVRGDARSLSIAAASIIAKVTRDRLMHTADHCYPAYGFAVHKGYGTAAHRRALAHHGPSPIHRYTFQPVIEALEHLEPA</sequence>
<dbReference type="CDD" id="cd07182">
    <property type="entry name" value="RNase_HII_bacteria_HII_like"/>
    <property type="match status" value="1"/>
</dbReference>
<proteinExistence type="inferred from homology"/>
<evidence type="ECO:0000256" key="12">
    <source>
        <dbReference type="ARBA" id="ARBA00022801"/>
    </source>
</evidence>
<comment type="similarity">
    <text evidence="5 14 16">Belongs to the RNase HII family.</text>
</comment>
<dbReference type="RefSeq" id="WP_066787095.1">
    <property type="nucleotide sequence ID" value="NZ_LWQS01000051.1"/>
</dbReference>
<evidence type="ECO:0000313" key="18">
    <source>
        <dbReference type="EMBL" id="OAN45814.1"/>
    </source>
</evidence>
<dbReference type="InterPro" id="IPR012337">
    <property type="entry name" value="RNaseH-like_sf"/>
</dbReference>
<accession>A0A178MD81</accession>
<comment type="caution">
    <text evidence="18">The sequence shown here is derived from an EMBL/GenBank/DDBJ whole genome shotgun (WGS) entry which is preliminary data.</text>
</comment>
<evidence type="ECO:0000256" key="13">
    <source>
        <dbReference type="ARBA" id="ARBA00023211"/>
    </source>
</evidence>
<evidence type="ECO:0000256" key="6">
    <source>
        <dbReference type="ARBA" id="ARBA00012180"/>
    </source>
</evidence>
<dbReference type="EMBL" id="LWQS01000051">
    <property type="protein sequence ID" value="OAN45814.1"/>
    <property type="molecule type" value="Genomic_DNA"/>
</dbReference>
<evidence type="ECO:0000256" key="14">
    <source>
        <dbReference type="HAMAP-Rule" id="MF_00052"/>
    </source>
</evidence>
<dbReference type="GO" id="GO:0003723">
    <property type="term" value="F:RNA binding"/>
    <property type="evidence" value="ECO:0007669"/>
    <property type="project" value="UniProtKB-UniRule"/>
</dbReference>
<evidence type="ECO:0000256" key="16">
    <source>
        <dbReference type="RuleBase" id="RU003515"/>
    </source>
</evidence>
<evidence type="ECO:0000256" key="15">
    <source>
        <dbReference type="PROSITE-ProRule" id="PRU01319"/>
    </source>
</evidence>
<evidence type="ECO:0000256" key="7">
    <source>
        <dbReference type="ARBA" id="ARBA00019179"/>
    </source>
</evidence>
<feature type="binding site" evidence="14 15">
    <location>
        <position position="120"/>
    </location>
    <ligand>
        <name>a divalent metal cation</name>
        <dbReference type="ChEBI" id="CHEBI:60240"/>
    </ligand>
</feature>
<reference evidence="18 19" key="1">
    <citation type="submission" date="2016-04" db="EMBL/GenBank/DDBJ databases">
        <title>Chloroflexus islandicus sp. nov., a thermophilic filamentous anoxygenic phototrophic bacterium from geyser Strokkur (Iceland).</title>
        <authorList>
            <person name="Gaisin V.A."/>
            <person name="Kalashnikov A.M."/>
            <person name="Sukhacheva M.V."/>
            <person name="Grouzdev D.S."/>
            <person name="Ivanov T.M."/>
            <person name="Kuznetsov B."/>
            <person name="Gorlenko V.M."/>
        </authorList>
    </citation>
    <scope>NUCLEOTIDE SEQUENCE [LARGE SCALE GENOMIC DNA]</scope>
    <source>
        <strain evidence="19">isl-2</strain>
    </source>
</reference>
<feature type="domain" description="RNase H type-2" evidence="17">
    <location>
        <begin position="17"/>
        <end position="211"/>
    </location>
</feature>
<dbReference type="PROSITE" id="PS51975">
    <property type="entry name" value="RNASE_H_2"/>
    <property type="match status" value="1"/>
</dbReference>
<dbReference type="InterPro" id="IPR022898">
    <property type="entry name" value="RNase_HII"/>
</dbReference>
<evidence type="ECO:0000256" key="2">
    <source>
        <dbReference type="ARBA" id="ARBA00001946"/>
    </source>
</evidence>
<feature type="binding site" evidence="14 15">
    <location>
        <position position="23"/>
    </location>
    <ligand>
        <name>a divalent metal cation</name>
        <dbReference type="ChEBI" id="CHEBI:60240"/>
    </ligand>
</feature>